<evidence type="ECO:0000256" key="1">
    <source>
        <dbReference type="SAM" id="Phobius"/>
    </source>
</evidence>
<protein>
    <submittedName>
        <fullName evidence="2">Uncharacterized protein</fullName>
    </submittedName>
</protein>
<sequence>MLNELNLLRKQNQTNTKELIDINQEFLSRILNYVQISKIGTFDREIIRKDLIGMAIEAEKRGKTLSDIIGADEKSWCDSIVDSYGKISPIELILSILKQASIYWFIWGIVLFTIPNYIIHSVFSVTLVASTFLYNNLIHKQAKKINWME</sequence>
<dbReference type="SUPFAM" id="SSF158560">
    <property type="entry name" value="BH3980-like"/>
    <property type="match status" value="1"/>
</dbReference>
<name>A0A2S6FV25_9CLOT</name>
<dbReference type="EMBL" id="PTIS01000019">
    <property type="protein sequence ID" value="PPK45569.1"/>
    <property type="molecule type" value="Genomic_DNA"/>
</dbReference>
<evidence type="ECO:0000313" key="2">
    <source>
        <dbReference type="EMBL" id="PPK45569.1"/>
    </source>
</evidence>
<feature type="transmembrane region" description="Helical" evidence="1">
    <location>
        <begin position="118"/>
        <end position="138"/>
    </location>
</feature>
<accession>A0A2S6FV25</accession>
<dbReference type="Gene3D" id="1.10.1900.10">
    <property type="entry name" value="c-terminal domain of poly(a) binding protein"/>
    <property type="match status" value="1"/>
</dbReference>
<proteinExistence type="predicted"/>
<organism evidence="2 3">
    <name type="scientific">Clostridium algidicarnis DSM 15099</name>
    <dbReference type="NCBI Taxonomy" id="1121295"/>
    <lineage>
        <taxon>Bacteria</taxon>
        <taxon>Bacillati</taxon>
        <taxon>Bacillota</taxon>
        <taxon>Clostridia</taxon>
        <taxon>Eubacteriales</taxon>
        <taxon>Clostridiaceae</taxon>
        <taxon>Clostridium</taxon>
    </lineage>
</organism>
<feature type="transmembrane region" description="Helical" evidence="1">
    <location>
        <begin position="92"/>
        <end position="112"/>
    </location>
</feature>
<keyword evidence="1" id="KW-1133">Transmembrane helix</keyword>
<reference evidence="2 3" key="1">
    <citation type="submission" date="2018-02" db="EMBL/GenBank/DDBJ databases">
        <title>Genomic Encyclopedia of Archaeal and Bacterial Type Strains, Phase II (KMG-II): from individual species to whole genera.</title>
        <authorList>
            <person name="Goeker M."/>
        </authorList>
    </citation>
    <scope>NUCLEOTIDE SEQUENCE [LARGE SCALE GENOMIC DNA]</scope>
    <source>
        <strain evidence="2 3">DSM 15099</strain>
    </source>
</reference>
<dbReference type="OrthoDB" id="1655249at2"/>
<dbReference type="AlphaFoldDB" id="A0A2S6FV25"/>
<gene>
    <name evidence="2" type="ORF">BD821_11923</name>
</gene>
<dbReference type="RefSeq" id="WP_104410577.1">
    <property type="nucleotide sequence ID" value="NZ_PTIS01000019.1"/>
</dbReference>
<keyword evidence="1" id="KW-0472">Membrane</keyword>
<evidence type="ECO:0000313" key="3">
    <source>
        <dbReference type="Proteomes" id="UP000239863"/>
    </source>
</evidence>
<dbReference type="Proteomes" id="UP000239863">
    <property type="component" value="Unassembled WGS sequence"/>
</dbReference>
<keyword evidence="1" id="KW-0812">Transmembrane</keyword>
<comment type="caution">
    <text evidence="2">The sequence shown here is derived from an EMBL/GenBank/DDBJ whole genome shotgun (WGS) entry which is preliminary data.</text>
</comment>